<gene>
    <name evidence="2" type="ORF">AK812_SmicGene47289</name>
</gene>
<organism evidence="2 3">
    <name type="scientific">Symbiodinium microadriaticum</name>
    <name type="common">Dinoflagellate</name>
    <name type="synonym">Zooxanthella microadriatica</name>
    <dbReference type="NCBI Taxonomy" id="2951"/>
    <lineage>
        <taxon>Eukaryota</taxon>
        <taxon>Sar</taxon>
        <taxon>Alveolata</taxon>
        <taxon>Dinophyceae</taxon>
        <taxon>Suessiales</taxon>
        <taxon>Symbiodiniaceae</taxon>
        <taxon>Symbiodinium</taxon>
    </lineage>
</organism>
<reference evidence="2 3" key="1">
    <citation type="submission" date="2016-02" db="EMBL/GenBank/DDBJ databases">
        <title>Genome analysis of coral dinoflagellate symbionts highlights evolutionary adaptations to a symbiotic lifestyle.</title>
        <authorList>
            <person name="Aranda M."/>
            <person name="Li Y."/>
            <person name="Liew Y.J."/>
            <person name="Baumgarten S."/>
            <person name="Simakov O."/>
            <person name="Wilson M."/>
            <person name="Piel J."/>
            <person name="Ashoor H."/>
            <person name="Bougouffa S."/>
            <person name="Bajic V.B."/>
            <person name="Ryu T."/>
            <person name="Ravasi T."/>
            <person name="Bayer T."/>
            <person name="Micklem G."/>
            <person name="Kim H."/>
            <person name="Bhak J."/>
            <person name="Lajeunesse T.C."/>
            <person name="Voolstra C.R."/>
        </authorList>
    </citation>
    <scope>NUCLEOTIDE SEQUENCE [LARGE SCALE GENOMIC DNA]</scope>
    <source>
        <strain evidence="2 3">CCMP2467</strain>
    </source>
</reference>
<sequence length="93" mass="9294">MGGLGPSQGTNAWAGKVTGRDKPPLQSSSGARWLAYRASTARKLRRPLLSGAAGPFASATSRPSSSCSSTRCASSAWAAAPRCSGTSGPLGKG</sequence>
<feature type="compositionally biased region" description="Low complexity" evidence="1">
    <location>
        <begin position="57"/>
        <end position="68"/>
    </location>
</feature>
<name>A0A1Q9BS47_SYMMI</name>
<evidence type="ECO:0000313" key="3">
    <source>
        <dbReference type="Proteomes" id="UP000186817"/>
    </source>
</evidence>
<comment type="caution">
    <text evidence="2">The sequence shown here is derived from an EMBL/GenBank/DDBJ whole genome shotgun (WGS) entry which is preliminary data.</text>
</comment>
<feature type="region of interest" description="Disordered" evidence="1">
    <location>
        <begin position="47"/>
        <end position="68"/>
    </location>
</feature>
<dbReference type="Proteomes" id="UP000186817">
    <property type="component" value="Unassembled WGS sequence"/>
</dbReference>
<keyword evidence="3" id="KW-1185">Reference proteome</keyword>
<dbReference type="AlphaFoldDB" id="A0A1Q9BS47"/>
<protein>
    <submittedName>
        <fullName evidence="2">Uncharacterized protein</fullName>
    </submittedName>
</protein>
<proteinExistence type="predicted"/>
<evidence type="ECO:0000313" key="2">
    <source>
        <dbReference type="EMBL" id="OLP73464.1"/>
    </source>
</evidence>
<evidence type="ECO:0000256" key="1">
    <source>
        <dbReference type="SAM" id="MobiDB-lite"/>
    </source>
</evidence>
<accession>A0A1Q9BS47</accession>
<dbReference type="EMBL" id="LSRX01005423">
    <property type="protein sequence ID" value="OLP73464.1"/>
    <property type="molecule type" value="Genomic_DNA"/>
</dbReference>
<feature type="region of interest" description="Disordered" evidence="1">
    <location>
        <begin position="1"/>
        <end position="31"/>
    </location>
</feature>